<gene>
    <name evidence="1" type="ORF">SMN809_LOCUS40533</name>
</gene>
<feature type="non-terminal residue" evidence="1">
    <location>
        <position position="1"/>
    </location>
</feature>
<dbReference type="Proteomes" id="UP000676336">
    <property type="component" value="Unassembled WGS sequence"/>
</dbReference>
<protein>
    <submittedName>
        <fullName evidence="1">Uncharacterized protein</fullName>
    </submittedName>
</protein>
<dbReference type="AlphaFoldDB" id="A0A8S2ZG54"/>
<sequence length="61" mass="6521">PRVVSHLIHVLSQKIYGTMQNTLTNGVGLAMPLADDEFQDQATVINKNLSTVAIVAASDDV</sequence>
<accession>A0A8S2ZG54</accession>
<dbReference type="EMBL" id="CAJOBI010111932">
    <property type="protein sequence ID" value="CAF4637169.1"/>
    <property type="molecule type" value="Genomic_DNA"/>
</dbReference>
<organism evidence="1 2">
    <name type="scientific">Rotaria magnacalcarata</name>
    <dbReference type="NCBI Taxonomy" id="392030"/>
    <lineage>
        <taxon>Eukaryota</taxon>
        <taxon>Metazoa</taxon>
        <taxon>Spiralia</taxon>
        <taxon>Gnathifera</taxon>
        <taxon>Rotifera</taxon>
        <taxon>Eurotatoria</taxon>
        <taxon>Bdelloidea</taxon>
        <taxon>Philodinida</taxon>
        <taxon>Philodinidae</taxon>
        <taxon>Rotaria</taxon>
    </lineage>
</organism>
<reference evidence="1" key="1">
    <citation type="submission" date="2021-02" db="EMBL/GenBank/DDBJ databases">
        <authorList>
            <person name="Nowell W R."/>
        </authorList>
    </citation>
    <scope>NUCLEOTIDE SEQUENCE</scope>
</reference>
<comment type="caution">
    <text evidence="1">The sequence shown here is derived from an EMBL/GenBank/DDBJ whole genome shotgun (WGS) entry which is preliminary data.</text>
</comment>
<evidence type="ECO:0000313" key="1">
    <source>
        <dbReference type="EMBL" id="CAF4637169.1"/>
    </source>
</evidence>
<name>A0A8S2ZG54_9BILA</name>
<proteinExistence type="predicted"/>
<evidence type="ECO:0000313" key="2">
    <source>
        <dbReference type="Proteomes" id="UP000676336"/>
    </source>
</evidence>
<feature type="non-terminal residue" evidence="1">
    <location>
        <position position="61"/>
    </location>
</feature>